<evidence type="ECO:0000259" key="4">
    <source>
        <dbReference type="PROSITE" id="PS51118"/>
    </source>
</evidence>
<protein>
    <submittedName>
        <fullName evidence="5">Helix-turn-helix domain-containing protein</fullName>
    </submittedName>
</protein>
<keyword evidence="3" id="KW-0804">Transcription</keyword>
<evidence type="ECO:0000256" key="2">
    <source>
        <dbReference type="ARBA" id="ARBA00023125"/>
    </source>
</evidence>
<dbReference type="InterPro" id="IPR036390">
    <property type="entry name" value="WH_DNA-bd_sf"/>
</dbReference>
<keyword evidence="2" id="KW-0238">DNA-binding</keyword>
<dbReference type="Pfam" id="PF01638">
    <property type="entry name" value="HxlR"/>
    <property type="match status" value="1"/>
</dbReference>
<keyword evidence="6" id="KW-1185">Reference proteome</keyword>
<evidence type="ECO:0000313" key="5">
    <source>
        <dbReference type="EMBL" id="MFM0517362.1"/>
    </source>
</evidence>
<dbReference type="PROSITE" id="PS51118">
    <property type="entry name" value="HTH_HXLR"/>
    <property type="match status" value="1"/>
</dbReference>
<evidence type="ECO:0000313" key="6">
    <source>
        <dbReference type="Proteomes" id="UP001629462"/>
    </source>
</evidence>
<dbReference type="PANTHER" id="PTHR33204">
    <property type="entry name" value="TRANSCRIPTIONAL REGULATOR, MARR FAMILY"/>
    <property type="match status" value="1"/>
</dbReference>
<reference evidence="5 6" key="1">
    <citation type="journal article" date="2024" name="Chem. Sci.">
        <title>Discovery of megapolipeptins by genome mining of a Burkholderiales bacteria collection.</title>
        <authorList>
            <person name="Paulo B.S."/>
            <person name="Recchia M.J.J."/>
            <person name="Lee S."/>
            <person name="Fergusson C.H."/>
            <person name="Romanowski S.B."/>
            <person name="Hernandez A."/>
            <person name="Krull N."/>
            <person name="Liu D.Y."/>
            <person name="Cavanagh H."/>
            <person name="Bos A."/>
            <person name="Gray C.A."/>
            <person name="Murphy B.T."/>
            <person name="Linington R.G."/>
            <person name="Eustaquio A.S."/>
        </authorList>
    </citation>
    <scope>NUCLEOTIDE SEQUENCE [LARGE SCALE GENOMIC DNA]</scope>
    <source>
        <strain evidence="5 6">RL17-374-BIF-D</strain>
    </source>
</reference>
<dbReference type="InterPro" id="IPR002577">
    <property type="entry name" value="HTH_HxlR"/>
</dbReference>
<dbReference type="EMBL" id="JAQQDB010000006">
    <property type="protein sequence ID" value="MFM0517362.1"/>
    <property type="molecule type" value="Genomic_DNA"/>
</dbReference>
<gene>
    <name evidence="5" type="ORF">PQR08_08015</name>
</gene>
<name>A0ABW9CHI2_9BURK</name>
<sequence>MESRLDGCGLDVALEVVGGKWKPLVIYHLRGEPRRFGELRRLIGGISEKVLIQQLRELTNDGVIVRRDYQEVPPRVDYIMTDLGRTLAEALKPLCDWGESHRSQVIGLRSATG</sequence>
<dbReference type="SUPFAM" id="SSF46785">
    <property type="entry name" value="Winged helix' DNA-binding domain"/>
    <property type="match status" value="1"/>
</dbReference>
<dbReference type="PANTHER" id="PTHR33204:SF29">
    <property type="entry name" value="TRANSCRIPTIONAL REGULATOR"/>
    <property type="match status" value="1"/>
</dbReference>
<feature type="domain" description="HTH hxlR-type" evidence="4">
    <location>
        <begin position="8"/>
        <end position="106"/>
    </location>
</feature>
<evidence type="ECO:0000256" key="3">
    <source>
        <dbReference type="ARBA" id="ARBA00023163"/>
    </source>
</evidence>
<evidence type="ECO:0000256" key="1">
    <source>
        <dbReference type="ARBA" id="ARBA00023015"/>
    </source>
</evidence>
<dbReference type="Gene3D" id="1.10.10.10">
    <property type="entry name" value="Winged helix-like DNA-binding domain superfamily/Winged helix DNA-binding domain"/>
    <property type="match status" value="1"/>
</dbReference>
<dbReference type="Proteomes" id="UP001629462">
    <property type="component" value="Unassembled WGS sequence"/>
</dbReference>
<accession>A0ABW9CHI2</accession>
<keyword evidence="1" id="KW-0805">Transcription regulation</keyword>
<dbReference type="InterPro" id="IPR036388">
    <property type="entry name" value="WH-like_DNA-bd_sf"/>
</dbReference>
<organism evidence="5 6">
    <name type="scientific">Caballeronia jiangsuensis</name>
    <dbReference type="NCBI Taxonomy" id="1458357"/>
    <lineage>
        <taxon>Bacteria</taxon>
        <taxon>Pseudomonadati</taxon>
        <taxon>Pseudomonadota</taxon>
        <taxon>Betaproteobacteria</taxon>
        <taxon>Burkholderiales</taxon>
        <taxon>Burkholderiaceae</taxon>
        <taxon>Caballeronia</taxon>
    </lineage>
</organism>
<dbReference type="RefSeq" id="WP_238218534.1">
    <property type="nucleotide sequence ID" value="NZ_JAQQDB010000006.1"/>
</dbReference>
<comment type="caution">
    <text evidence="5">The sequence shown here is derived from an EMBL/GenBank/DDBJ whole genome shotgun (WGS) entry which is preliminary data.</text>
</comment>
<proteinExistence type="predicted"/>